<organism evidence="8 9">
    <name type="scientific">Rhizophagus irregularis (strain DAOM 181602 / DAOM 197198 / MUCL 43194)</name>
    <name type="common">Arbuscular mycorrhizal fungus</name>
    <name type="synonym">Glomus intraradices</name>
    <dbReference type="NCBI Taxonomy" id="747089"/>
    <lineage>
        <taxon>Eukaryota</taxon>
        <taxon>Fungi</taxon>
        <taxon>Fungi incertae sedis</taxon>
        <taxon>Mucoromycota</taxon>
        <taxon>Glomeromycotina</taxon>
        <taxon>Glomeromycetes</taxon>
        <taxon>Glomerales</taxon>
        <taxon>Glomeraceae</taxon>
        <taxon>Rhizophagus</taxon>
    </lineage>
</organism>
<feature type="binding site" evidence="5">
    <location>
        <position position="333"/>
    </location>
    <ligand>
        <name>ATP</name>
        <dbReference type="ChEBI" id="CHEBI:30616"/>
    </ligand>
</feature>
<dbReference type="SUPFAM" id="SSF56112">
    <property type="entry name" value="Protein kinase-like (PK-like)"/>
    <property type="match status" value="1"/>
</dbReference>
<dbReference type="InterPro" id="IPR011009">
    <property type="entry name" value="Kinase-like_dom_sf"/>
</dbReference>
<evidence type="ECO:0000256" key="3">
    <source>
        <dbReference type="ARBA" id="ARBA00022777"/>
    </source>
</evidence>
<feature type="coiled-coil region" evidence="6">
    <location>
        <begin position="554"/>
        <end position="772"/>
    </location>
</feature>
<evidence type="ECO:0000313" key="8">
    <source>
        <dbReference type="EMBL" id="POG82418.1"/>
    </source>
</evidence>
<dbReference type="InterPro" id="IPR017441">
    <property type="entry name" value="Protein_kinase_ATP_BS"/>
</dbReference>
<evidence type="ECO:0000256" key="5">
    <source>
        <dbReference type="PROSITE-ProRule" id="PRU10141"/>
    </source>
</evidence>
<keyword evidence="9" id="KW-1185">Reference proteome</keyword>
<dbReference type="EMBL" id="AUPC02000005">
    <property type="protein sequence ID" value="POG82418.1"/>
    <property type="molecule type" value="Genomic_DNA"/>
</dbReference>
<evidence type="ECO:0000259" key="7">
    <source>
        <dbReference type="PROSITE" id="PS50011"/>
    </source>
</evidence>
<evidence type="ECO:0000256" key="4">
    <source>
        <dbReference type="ARBA" id="ARBA00022840"/>
    </source>
</evidence>
<reference evidence="8 9" key="2">
    <citation type="journal article" date="2018" name="New Phytol.">
        <title>High intraspecific genome diversity in the model arbuscular mycorrhizal symbiont Rhizophagus irregularis.</title>
        <authorList>
            <person name="Chen E.C.H."/>
            <person name="Morin E."/>
            <person name="Beaudet D."/>
            <person name="Noel J."/>
            <person name="Yildirir G."/>
            <person name="Ndikumana S."/>
            <person name="Charron P."/>
            <person name="St-Onge C."/>
            <person name="Giorgi J."/>
            <person name="Kruger M."/>
            <person name="Marton T."/>
            <person name="Ropars J."/>
            <person name="Grigoriev I.V."/>
            <person name="Hainaut M."/>
            <person name="Henrissat B."/>
            <person name="Roux C."/>
            <person name="Martin F."/>
            <person name="Corradi N."/>
        </authorList>
    </citation>
    <scope>NUCLEOTIDE SEQUENCE [LARGE SCALE GENOMIC DNA]</scope>
    <source>
        <strain evidence="8 9">DAOM 197198</strain>
    </source>
</reference>
<dbReference type="PRINTS" id="PR00109">
    <property type="entry name" value="TYRKINASE"/>
</dbReference>
<keyword evidence="3" id="KW-0418">Kinase</keyword>
<sequence>MNTADNLFNIYLFKINPAPSSPVPVLFIPFKNNEKKCNYCGVEYSKTLKFEQKYCKNCLFRYIKYMDNDVCLNKYVSTSNTHQCIKHKATRNNFCATNIQEWCEHCSEILYFTHLIPNTSSLNNYSKYCSGRGYYATKLEYNKFKLVEYGQEHHHQVYSEWVESILTKKSIQILYLSWWDNFDKCVVCLQELKYIHQESVPYYQKWCQKWCSNCFIIYTGCRYCLITNIIFGITSQSQCKNCKRISFINIDITNINSENRIVDDFILTFTNNNTDSDSLKFIRKLYSNVIKCLIEWIPYSQFKDLRKIGEGGFSIIYKATWSDGIRNTDVALKKLFSSQKIGKNFLNEIKSLSQCTEIIGFHGITQDPVTKEYILIMEYANGGNLHNYLQNNFINITWEEKLRILKKILSGLKSIHKNNFIHRDFHSGNILLSDQSWLIGDFGLSQPANSTSPNNEIYGVIPYIAPEIFKGAAFSQKSDVYSFGMIMWELTTGCKPFANVEHNVNLIYEIIDGKRPEITNDTPELFANLMIKCWDSDPSKRPTADEIEWKFLNETEFKEAFKQAKEKRLELRQEACKQAKKKILECEQAFKQAFKQALEQAEKKGLELMQEAFEQSEKNGLELIQALEQVKKIRLEFEQAEELIQEALTPEQTKKKILELIQAIEQVKKESLELIQEAHKQAEKKKLELIQLIQEVREQAGKKRLELIKAAHEQAEKSILEIIQAHKQAEKKGLELIQEVHEQAEKKELELKQEALEQAEKKRLELIQLKKLGPEFSEKPHPKAIYTSRALSSLISKSSIDFSSINSVNIKQEYITKEYELDINKVQSSSTQNINSSVQVSNFQHQNVSGPSGLLNNLISTVITNSSRKRNIEELEIETQKSKKNRERY</sequence>
<keyword evidence="1" id="KW-0808">Transferase</keyword>
<dbReference type="InterPro" id="IPR051681">
    <property type="entry name" value="Ser/Thr_Kinases-Pseudokinases"/>
</dbReference>
<dbReference type="AlphaFoldDB" id="A0A2P4QXX1"/>
<name>A0A2P4QXX1_RHIID</name>
<dbReference type="GO" id="GO:0005524">
    <property type="term" value="F:ATP binding"/>
    <property type="evidence" value="ECO:0007669"/>
    <property type="project" value="UniProtKB-UniRule"/>
</dbReference>
<dbReference type="InterPro" id="IPR001245">
    <property type="entry name" value="Ser-Thr/Tyr_kinase_cat_dom"/>
</dbReference>
<dbReference type="PROSITE" id="PS50011">
    <property type="entry name" value="PROTEIN_KINASE_DOM"/>
    <property type="match status" value="1"/>
</dbReference>
<dbReference type="VEuPathDB" id="FungiDB:RhiirFUN_010241"/>
<dbReference type="Gene3D" id="1.10.510.10">
    <property type="entry name" value="Transferase(Phosphotransferase) domain 1"/>
    <property type="match status" value="1"/>
</dbReference>
<accession>A0A2P4QXX1</accession>
<dbReference type="PANTHER" id="PTHR44329:SF288">
    <property type="entry name" value="MITOGEN-ACTIVATED PROTEIN KINASE KINASE KINASE 20"/>
    <property type="match status" value="1"/>
</dbReference>
<dbReference type="Pfam" id="PF07714">
    <property type="entry name" value="PK_Tyr_Ser-Thr"/>
    <property type="match status" value="1"/>
</dbReference>
<dbReference type="Proteomes" id="UP000018888">
    <property type="component" value="Unassembled WGS sequence"/>
</dbReference>
<dbReference type="PANTHER" id="PTHR44329">
    <property type="entry name" value="SERINE/THREONINE-PROTEIN KINASE TNNI3K-RELATED"/>
    <property type="match status" value="1"/>
</dbReference>
<dbReference type="InterPro" id="IPR000719">
    <property type="entry name" value="Prot_kinase_dom"/>
</dbReference>
<dbReference type="GO" id="GO:0004674">
    <property type="term" value="F:protein serine/threonine kinase activity"/>
    <property type="evidence" value="ECO:0007669"/>
    <property type="project" value="TreeGrafter"/>
</dbReference>
<keyword evidence="4 5" id="KW-0067">ATP-binding</keyword>
<keyword evidence="2 5" id="KW-0547">Nucleotide-binding</keyword>
<comment type="caution">
    <text evidence="8">The sequence shown here is derived from an EMBL/GenBank/DDBJ whole genome shotgun (WGS) entry which is preliminary data.</text>
</comment>
<proteinExistence type="predicted"/>
<evidence type="ECO:0000256" key="2">
    <source>
        <dbReference type="ARBA" id="ARBA00022741"/>
    </source>
</evidence>
<reference evidence="8 9" key="1">
    <citation type="journal article" date="2013" name="Proc. Natl. Acad. Sci. U.S.A.">
        <title>Genome of an arbuscular mycorrhizal fungus provides insight into the oldest plant symbiosis.</title>
        <authorList>
            <person name="Tisserant E."/>
            <person name="Malbreil M."/>
            <person name="Kuo A."/>
            <person name="Kohler A."/>
            <person name="Symeonidi A."/>
            <person name="Balestrini R."/>
            <person name="Charron P."/>
            <person name="Duensing N."/>
            <person name="Frei Dit Frey N."/>
            <person name="Gianinazzi-Pearson V."/>
            <person name="Gilbert L.B."/>
            <person name="Handa Y."/>
            <person name="Herr J.R."/>
            <person name="Hijri M."/>
            <person name="Koul R."/>
            <person name="Kawaguchi M."/>
            <person name="Krajinski F."/>
            <person name="Lammers P.J."/>
            <person name="Masclaux F.G."/>
            <person name="Murat C."/>
            <person name="Morin E."/>
            <person name="Ndikumana S."/>
            <person name="Pagni M."/>
            <person name="Petitpierre D."/>
            <person name="Requena N."/>
            <person name="Rosikiewicz P."/>
            <person name="Riley R."/>
            <person name="Saito K."/>
            <person name="San Clemente H."/>
            <person name="Shapiro H."/>
            <person name="van Tuinen D."/>
            <person name="Becard G."/>
            <person name="Bonfante P."/>
            <person name="Paszkowski U."/>
            <person name="Shachar-Hill Y.Y."/>
            <person name="Tuskan G.A."/>
            <person name="Young P.W."/>
            <person name="Sanders I.R."/>
            <person name="Henrissat B."/>
            <person name="Rensing S.A."/>
            <person name="Grigoriev I.V."/>
            <person name="Corradi N."/>
            <person name="Roux C."/>
            <person name="Martin F."/>
        </authorList>
    </citation>
    <scope>NUCLEOTIDE SEQUENCE [LARGE SCALE GENOMIC DNA]</scope>
    <source>
        <strain evidence="8 9">DAOM 197198</strain>
    </source>
</reference>
<feature type="domain" description="Protein kinase" evidence="7">
    <location>
        <begin position="302"/>
        <end position="552"/>
    </location>
</feature>
<evidence type="ECO:0000313" key="9">
    <source>
        <dbReference type="Proteomes" id="UP000018888"/>
    </source>
</evidence>
<dbReference type="CDD" id="cd06503">
    <property type="entry name" value="ATP-synt_Fo_b"/>
    <property type="match status" value="1"/>
</dbReference>
<evidence type="ECO:0000256" key="6">
    <source>
        <dbReference type="SAM" id="Coils"/>
    </source>
</evidence>
<protein>
    <submittedName>
        <fullName evidence="8">Kinase-like domain-containing protein</fullName>
    </submittedName>
</protein>
<evidence type="ECO:0000256" key="1">
    <source>
        <dbReference type="ARBA" id="ARBA00022679"/>
    </source>
</evidence>
<gene>
    <name evidence="8" type="ORF">GLOIN_2v1867496</name>
</gene>
<dbReference type="PROSITE" id="PS00107">
    <property type="entry name" value="PROTEIN_KINASE_ATP"/>
    <property type="match status" value="1"/>
</dbReference>
<keyword evidence="6" id="KW-0175">Coiled coil</keyword>